<accession>A0A5J4SFP5</accession>
<evidence type="ECO:0000313" key="2">
    <source>
        <dbReference type="EMBL" id="KAA6344984.1"/>
    </source>
</evidence>
<protein>
    <submittedName>
        <fullName evidence="2">Uncharacterized protein</fullName>
    </submittedName>
</protein>
<gene>
    <name evidence="2" type="ORF">EZS27_007409</name>
</gene>
<reference evidence="2" key="1">
    <citation type="submission" date="2019-03" db="EMBL/GenBank/DDBJ databases">
        <title>Single cell metagenomics reveals metabolic interactions within the superorganism composed of flagellate Streblomastix strix and complex community of Bacteroidetes bacteria on its surface.</title>
        <authorList>
            <person name="Treitli S.C."/>
            <person name="Kolisko M."/>
            <person name="Husnik F."/>
            <person name="Keeling P."/>
            <person name="Hampl V."/>
        </authorList>
    </citation>
    <scope>NUCLEOTIDE SEQUENCE</scope>
    <source>
        <strain evidence="2">STM</strain>
    </source>
</reference>
<organism evidence="2">
    <name type="scientific">termite gut metagenome</name>
    <dbReference type="NCBI Taxonomy" id="433724"/>
    <lineage>
        <taxon>unclassified sequences</taxon>
        <taxon>metagenomes</taxon>
        <taxon>organismal metagenomes</taxon>
    </lineage>
</organism>
<proteinExistence type="predicted"/>
<evidence type="ECO:0000256" key="1">
    <source>
        <dbReference type="SAM" id="Coils"/>
    </source>
</evidence>
<keyword evidence="1" id="KW-0175">Coiled coil</keyword>
<name>A0A5J4SFP5_9ZZZZ</name>
<feature type="coiled-coil region" evidence="1">
    <location>
        <begin position="44"/>
        <end position="94"/>
    </location>
</feature>
<comment type="caution">
    <text evidence="2">The sequence shown here is derived from an EMBL/GenBank/DDBJ whole genome shotgun (WGS) entry which is preliminary data.</text>
</comment>
<dbReference type="PROSITE" id="PS51257">
    <property type="entry name" value="PROKAR_LIPOPROTEIN"/>
    <property type="match status" value="1"/>
</dbReference>
<dbReference type="AlphaFoldDB" id="A0A5J4SFP5"/>
<sequence>MEKKFMKYLLFGVFTFVLGIAFVGCGEDYDDDISSLKNEDVALKSALEKAVSDLQGQITALANAPGGGNYDAIIATINGQIQTLQDAVKKLEDADGTGGGGDLDYDAIADELVKHEDFVAAIIAEISKSNPDLVTLLDKVNSLITKIEVVGYNGYPTEGVLSFNALLSTPATYDFGGSRDGTIHFVNGQITKEAVTYKVLVKVSPANASLTSEQISLVDNQGNDLSDYITAKAAPYTALVTKADESVSSGLYEITFTLKVEAYTKDALNQLTLIDKNGDKKLEYDKDKKILFAIAAKTDTGRYVSTDYEYEIKHSAIPFHTIDETTKKWIELAVTSSKSNKNIEDLYNTNTVQELIWKSGASFVNSNDQSALAAAGTADNRRGREYFAIDYDTPFEITMSGRSSTDAFAYYIDFDLQNASASDKTLWEGARGSIEGLNKVYLAKDKASLTIKSPTLQGKAIGFRVYLVNYDGTLVDPDGRAFYVACGGQTYEGSKLEFVTTELVHTSAPYGRTAPVNTEPIAFSLPTGVNALDIASVSLTTDITDNGGVKIGDLGGNIARQTSSGGPTTTWASTRFLVINNLRLSYLKDEGVHTGKLELKSVTGNTIASYDVTIKKTLPEFPTTATALALKNAISTDKPQVRVKPVYTTATSTPPPSPAKHVIKSATYTTADVFSNLATFASGITDPSRLSFSVSRGDKVIKATGSAVASSEITFEDVNNGITVNEPYDGLLEFNWGPIAQGNKDYISYWKGPRGRGFTIEFYSPVEYIFRWGWYNNGSGASAIVGTSLDASGTSGVNLAIPNDGTATVSALGRFKTNVLDPVDKPDAAPNNFLPIGNPDFDLFYRNIRLDPANKYITLTGVLSLALANANNGNINVNALEVYFNGSAFIIEATFADASQLFKLNPGSYTTLTITIHLLVDDIFGNTKIVDTPVVLK</sequence>
<dbReference type="EMBL" id="SNRY01000191">
    <property type="protein sequence ID" value="KAA6344984.1"/>
    <property type="molecule type" value="Genomic_DNA"/>
</dbReference>